<accession>A0A4U1FA79</accession>
<proteinExistence type="predicted"/>
<dbReference type="PANTHER" id="PTHR15889:SF2">
    <property type="entry name" value="LARGE RIBOSOMAL SUBUNIT PROTEIN ML37"/>
    <property type="match status" value="1"/>
</dbReference>
<organism evidence="2 3">
    <name type="scientific">Monodon monoceros</name>
    <name type="common">Narwhal</name>
    <name type="synonym">Ceratodon monodon</name>
    <dbReference type="NCBI Taxonomy" id="40151"/>
    <lineage>
        <taxon>Eukaryota</taxon>
        <taxon>Metazoa</taxon>
        <taxon>Chordata</taxon>
        <taxon>Craniata</taxon>
        <taxon>Vertebrata</taxon>
        <taxon>Euteleostomi</taxon>
        <taxon>Mammalia</taxon>
        <taxon>Eutheria</taxon>
        <taxon>Laurasiatheria</taxon>
        <taxon>Artiodactyla</taxon>
        <taxon>Whippomorpha</taxon>
        <taxon>Cetacea</taxon>
        <taxon>Odontoceti</taxon>
        <taxon>Monodontidae</taxon>
        <taxon>Monodon</taxon>
    </lineage>
</organism>
<evidence type="ECO:0000313" key="2">
    <source>
        <dbReference type="EMBL" id="TKC46509.1"/>
    </source>
</evidence>
<reference evidence="3" key="1">
    <citation type="journal article" date="2019" name="IScience">
        <title>Narwhal Genome Reveals Long-Term Low Genetic Diversity despite Current Large Abundance Size.</title>
        <authorList>
            <person name="Westbury M.V."/>
            <person name="Petersen B."/>
            <person name="Garde E."/>
            <person name="Heide-Jorgensen M.P."/>
            <person name="Lorenzen E.D."/>
        </authorList>
    </citation>
    <scope>NUCLEOTIDE SEQUENCE [LARGE SCALE GENOMIC DNA]</scope>
</reference>
<name>A0A4U1FA79_MONMO</name>
<dbReference type="Proteomes" id="UP000308365">
    <property type="component" value="Unassembled WGS sequence"/>
</dbReference>
<dbReference type="PANTHER" id="PTHR15889">
    <property type="entry name" value="MITOCHONDRIAL RIBOSOMAL PROTEIN L37"/>
    <property type="match status" value="1"/>
</dbReference>
<sequence length="165" mass="18902">MDVSFLISKLKTLDKIMRDEACYIFHQRCCRRLEGVKQALWLTKTKLTEGLPEKVLSLADNPRNHTENQDERVLYVIFHACLWHSNEDIPKRETYCPVIVDSLIQLCKSQILKHPSLARQICAQNNTLSTTWNRESTLIQVHGSSGAQLNAKDPLPPPPTPSKRK</sequence>
<dbReference type="InterPro" id="IPR052482">
    <property type="entry name" value="mtLSU_mL37"/>
</dbReference>
<feature type="region of interest" description="Disordered" evidence="1">
    <location>
        <begin position="143"/>
        <end position="165"/>
    </location>
</feature>
<feature type="compositionally biased region" description="Pro residues" evidence="1">
    <location>
        <begin position="154"/>
        <end position="165"/>
    </location>
</feature>
<evidence type="ECO:0000313" key="3">
    <source>
        <dbReference type="Proteomes" id="UP000308365"/>
    </source>
</evidence>
<protein>
    <submittedName>
        <fullName evidence="2">Uncharacterized protein</fullName>
    </submittedName>
</protein>
<comment type="caution">
    <text evidence="2">The sequence shown here is derived from an EMBL/GenBank/DDBJ whole genome shotgun (WGS) entry which is preliminary data.</text>
</comment>
<evidence type="ECO:0000256" key="1">
    <source>
        <dbReference type="SAM" id="MobiDB-lite"/>
    </source>
</evidence>
<dbReference type="GO" id="GO:0005739">
    <property type="term" value="C:mitochondrion"/>
    <property type="evidence" value="ECO:0007669"/>
    <property type="project" value="TreeGrafter"/>
</dbReference>
<gene>
    <name evidence="2" type="ORF">EI555_002561</name>
</gene>
<dbReference type="AlphaFoldDB" id="A0A4U1FA79"/>
<dbReference type="EMBL" id="RWIC01000262">
    <property type="protein sequence ID" value="TKC46509.1"/>
    <property type="molecule type" value="Genomic_DNA"/>
</dbReference>